<evidence type="ECO:0000259" key="2">
    <source>
        <dbReference type="PROSITE" id="PS51737"/>
    </source>
</evidence>
<evidence type="ECO:0000313" key="3">
    <source>
        <dbReference type="EMBL" id="KGA18216.1"/>
    </source>
</evidence>
<dbReference type="GO" id="GO:0000150">
    <property type="term" value="F:DNA strand exchange activity"/>
    <property type="evidence" value="ECO:0007669"/>
    <property type="project" value="InterPro"/>
</dbReference>
<proteinExistence type="predicted"/>
<gene>
    <name evidence="3" type="ORF">GM51_8905</name>
</gene>
<dbReference type="PANTHER" id="PTHR30461">
    <property type="entry name" value="DNA-INVERTASE FROM LAMBDOID PROPHAGE"/>
    <property type="match status" value="1"/>
</dbReference>
<dbReference type="EMBL" id="JNSL01000047">
    <property type="protein sequence ID" value="KGA18216.1"/>
    <property type="molecule type" value="Genomic_DNA"/>
</dbReference>
<dbReference type="InterPro" id="IPR036162">
    <property type="entry name" value="Resolvase-like_N_sf"/>
</dbReference>
<dbReference type="InterPro" id="IPR006119">
    <property type="entry name" value="Resolv_N"/>
</dbReference>
<dbReference type="PROSITE" id="PS51736">
    <property type="entry name" value="RECOMBINASES_3"/>
    <property type="match status" value="1"/>
</dbReference>
<reference evidence="3" key="1">
    <citation type="submission" date="2014-06" db="EMBL/GenBank/DDBJ databases">
        <title>Key roles for freshwater Actinobacteria revealed by deep metagenomic sequencing.</title>
        <authorList>
            <person name="Ghai R."/>
            <person name="Mizuno C.M."/>
            <person name="Picazo A."/>
            <person name="Camacho A."/>
            <person name="Rodriguez-Valera F."/>
        </authorList>
    </citation>
    <scope>NUCLEOTIDE SEQUENCE</scope>
</reference>
<dbReference type="PANTHER" id="PTHR30461:SF23">
    <property type="entry name" value="DNA RECOMBINASE-RELATED"/>
    <property type="match status" value="1"/>
</dbReference>
<dbReference type="InterPro" id="IPR011109">
    <property type="entry name" value="DNA_bind_recombinase_dom"/>
</dbReference>
<name>A0A094QV59_9ZZZZ</name>
<feature type="domain" description="Resolvase/invertase-type recombinase catalytic" evidence="1">
    <location>
        <begin position="15"/>
        <end position="162"/>
    </location>
</feature>
<organism evidence="3">
    <name type="scientific">freshwater metagenome</name>
    <dbReference type="NCBI Taxonomy" id="449393"/>
    <lineage>
        <taxon>unclassified sequences</taxon>
        <taxon>metagenomes</taxon>
        <taxon>ecological metagenomes</taxon>
    </lineage>
</organism>
<feature type="domain" description="Recombinase" evidence="2">
    <location>
        <begin position="165"/>
        <end position="286"/>
    </location>
</feature>
<dbReference type="Gene3D" id="3.90.1750.20">
    <property type="entry name" value="Putative Large Serine Recombinase, Chain B, Domain 2"/>
    <property type="match status" value="1"/>
</dbReference>
<dbReference type="AlphaFoldDB" id="A0A094QV59"/>
<dbReference type="SUPFAM" id="SSF53041">
    <property type="entry name" value="Resolvase-like"/>
    <property type="match status" value="1"/>
</dbReference>
<comment type="caution">
    <text evidence="3">The sequence shown here is derived from an EMBL/GenBank/DDBJ whole genome shotgun (WGS) entry which is preliminary data.</text>
</comment>
<accession>A0A094QV59</accession>
<dbReference type="SMART" id="SM00857">
    <property type="entry name" value="Resolvase"/>
    <property type="match status" value="1"/>
</dbReference>
<dbReference type="PROSITE" id="PS51737">
    <property type="entry name" value="RECOMBINASE_DNA_BIND"/>
    <property type="match status" value="1"/>
</dbReference>
<dbReference type="Pfam" id="PF00239">
    <property type="entry name" value="Resolvase"/>
    <property type="match status" value="1"/>
</dbReference>
<dbReference type="InterPro" id="IPR050639">
    <property type="entry name" value="SSR_resolvase"/>
</dbReference>
<evidence type="ECO:0000259" key="1">
    <source>
        <dbReference type="PROSITE" id="PS51736"/>
    </source>
</evidence>
<dbReference type="Gene3D" id="3.40.50.1390">
    <property type="entry name" value="Resolvase, N-terminal catalytic domain"/>
    <property type="match status" value="1"/>
</dbReference>
<dbReference type="GO" id="GO:0003677">
    <property type="term" value="F:DNA binding"/>
    <property type="evidence" value="ECO:0007669"/>
    <property type="project" value="InterPro"/>
</dbReference>
<dbReference type="Pfam" id="PF07508">
    <property type="entry name" value="Recombinase"/>
    <property type="match status" value="1"/>
</dbReference>
<evidence type="ECO:0008006" key="4">
    <source>
        <dbReference type="Google" id="ProtNLM"/>
    </source>
</evidence>
<dbReference type="InterPro" id="IPR038109">
    <property type="entry name" value="DNA_bind_recomb_sf"/>
</dbReference>
<sequence>MEIREPRPRTSGKRKAAIYLRISQDQTGEGLAIERQRKDCEGIALQKGWEIVDTYADTVSASKREVRRPDYERMVSDLHAGKFDAVICYDLDRLTRQPRELEDWVDLAKYRNIALVTANGEADLTNDNGRLFALIKVGVARAEVERKGARQVAALRQRAERGGVPKGVPLTGYDKDGNVIADEAKIVRRVFDLFVAGETLKGIGRILNESGVKTRRGARWDSSTITGLLRNARYCGRSTYRVREVTSDGKVRYSRHVAEAKGNWEAIVSENTFDLVQARLNDPSRKTNRAGTERKHLGASLYLCGRCGGRASRNSRAYWCPQGGHVARTGAPIDEFVLRIVEARLGLPDVLEAFSQDTGALMLETATEAQLIEARLGIVENDYDEGVIDGRRYQEASVKLREQLAKVYAKRASIVGGNALADVLSAHNPAHAFTEATLGVKRAVIDALMTVTLLPVPRGKKGFDPDTVVIEWKG</sequence>
<dbReference type="CDD" id="cd00338">
    <property type="entry name" value="Ser_Recombinase"/>
    <property type="match status" value="1"/>
</dbReference>
<protein>
    <recommendedName>
        <fullName evidence="4">Recombinase family protein</fullName>
    </recommendedName>
</protein>